<dbReference type="Proteomes" id="UP000244450">
    <property type="component" value="Unassembled WGS sequence"/>
</dbReference>
<dbReference type="CDD" id="cd23763">
    <property type="entry name" value="ASKHA_ATPase_ROK"/>
    <property type="match status" value="1"/>
</dbReference>
<dbReference type="Gene3D" id="3.30.420.40">
    <property type="match status" value="2"/>
</dbReference>
<reference evidence="2 3" key="1">
    <citation type="submission" date="2018-04" db="EMBL/GenBank/DDBJ databases">
        <title>Chitinophaga fuyangensis sp. nov., isolated from soil in a chemical factory.</title>
        <authorList>
            <person name="Chen K."/>
        </authorList>
    </citation>
    <scope>NUCLEOTIDE SEQUENCE [LARGE SCALE GENOMIC DNA]</scope>
    <source>
        <strain evidence="2 3">LY-1</strain>
    </source>
</reference>
<dbReference type="AlphaFoldDB" id="A0A2T7BHY0"/>
<comment type="caution">
    <text evidence="2">The sequence shown here is derived from an EMBL/GenBank/DDBJ whole genome shotgun (WGS) entry which is preliminary data.</text>
</comment>
<evidence type="ECO:0000313" key="3">
    <source>
        <dbReference type="Proteomes" id="UP000244450"/>
    </source>
</evidence>
<protein>
    <submittedName>
        <fullName evidence="2">Sugar kinase</fullName>
    </submittedName>
</protein>
<gene>
    <name evidence="2" type="ORF">DCC81_16700</name>
</gene>
<proteinExistence type="inferred from homology"/>
<dbReference type="RefSeq" id="WP_108687728.1">
    <property type="nucleotide sequence ID" value="NZ_QCYK01000002.1"/>
</dbReference>
<evidence type="ECO:0000313" key="2">
    <source>
        <dbReference type="EMBL" id="PUZ25889.1"/>
    </source>
</evidence>
<name>A0A2T7BHY0_9BACT</name>
<keyword evidence="2" id="KW-0808">Transferase</keyword>
<keyword evidence="2" id="KW-0418">Kinase</keyword>
<dbReference type="Pfam" id="PF00480">
    <property type="entry name" value="ROK"/>
    <property type="match status" value="1"/>
</dbReference>
<dbReference type="GO" id="GO:0016301">
    <property type="term" value="F:kinase activity"/>
    <property type="evidence" value="ECO:0007669"/>
    <property type="project" value="UniProtKB-KW"/>
</dbReference>
<dbReference type="PANTHER" id="PTHR18964">
    <property type="entry name" value="ROK (REPRESSOR, ORF, KINASE) FAMILY"/>
    <property type="match status" value="1"/>
</dbReference>
<dbReference type="InterPro" id="IPR043129">
    <property type="entry name" value="ATPase_NBD"/>
</dbReference>
<organism evidence="2 3">
    <name type="scientific">Chitinophaga parva</name>
    <dbReference type="NCBI Taxonomy" id="2169414"/>
    <lineage>
        <taxon>Bacteria</taxon>
        <taxon>Pseudomonadati</taxon>
        <taxon>Bacteroidota</taxon>
        <taxon>Chitinophagia</taxon>
        <taxon>Chitinophagales</taxon>
        <taxon>Chitinophagaceae</taxon>
        <taxon>Chitinophaga</taxon>
    </lineage>
</organism>
<evidence type="ECO:0000256" key="1">
    <source>
        <dbReference type="ARBA" id="ARBA00006479"/>
    </source>
</evidence>
<keyword evidence="3" id="KW-1185">Reference proteome</keyword>
<dbReference type="InterPro" id="IPR000600">
    <property type="entry name" value="ROK"/>
</dbReference>
<sequence length="284" mass="30943">MKTSQTVLGIDLGGTNVRAGIVAPAQELQIVSTRIRASGTEQEVLEDIYQVADQFMHKGVTHIGIGVPSVVDVEQGIVYDVANIASWKEVPLKALMEARYKVPVLVNNDANCFVLGEKYFGQAKGVHSIVGLAIGTGMGAGIVVKDKLFSGSNCGAGEFGMVEYLDQIVEYYASGQFFRNVYKEGGEVFFERARQGDAQALAAFAELGTHIGNAMKTILYTYDPEMIILGGSIAQTYDFFQETMWARIRTLQFTRTVERLQVRVSGLKHANLLGAASLWMDAAL</sequence>
<accession>A0A2T7BHY0</accession>
<dbReference type="OrthoDB" id="9810372at2"/>
<dbReference type="SUPFAM" id="SSF53067">
    <property type="entry name" value="Actin-like ATPase domain"/>
    <property type="match status" value="1"/>
</dbReference>
<comment type="similarity">
    <text evidence="1">Belongs to the ROK (NagC/XylR) family.</text>
</comment>
<dbReference type="PANTHER" id="PTHR18964:SF149">
    <property type="entry name" value="BIFUNCTIONAL UDP-N-ACETYLGLUCOSAMINE 2-EPIMERASE_N-ACETYLMANNOSAMINE KINASE"/>
    <property type="match status" value="1"/>
</dbReference>
<dbReference type="EMBL" id="QCYK01000002">
    <property type="protein sequence ID" value="PUZ25889.1"/>
    <property type="molecule type" value="Genomic_DNA"/>
</dbReference>